<dbReference type="Gene3D" id="3.30.40.10">
    <property type="entry name" value="Zinc/RING finger domain, C3HC4 (zinc finger)"/>
    <property type="match status" value="1"/>
</dbReference>
<evidence type="ECO:0000256" key="4">
    <source>
        <dbReference type="PROSITE-ProRule" id="PRU00175"/>
    </source>
</evidence>
<dbReference type="InterPro" id="IPR001841">
    <property type="entry name" value="Znf_RING"/>
</dbReference>
<reference evidence="8" key="1">
    <citation type="submission" date="2024-04" db="EMBL/GenBank/DDBJ databases">
        <title>Salinicola lusitanus LLJ914,a marine bacterium isolated from the Okinawa Trough.</title>
        <authorList>
            <person name="Li J."/>
        </authorList>
    </citation>
    <scope>NUCLEOTIDE SEQUENCE [LARGE SCALE GENOMIC DNA]</scope>
</reference>
<keyword evidence="1" id="KW-0479">Metal-binding</keyword>
<evidence type="ECO:0000313" key="8">
    <source>
        <dbReference type="Proteomes" id="UP001460270"/>
    </source>
</evidence>
<dbReference type="Proteomes" id="UP001460270">
    <property type="component" value="Unassembled WGS sequence"/>
</dbReference>
<dbReference type="AlphaFoldDB" id="A0AAW0NTW2"/>
<gene>
    <name evidence="7" type="ORF">WMY93_014240</name>
</gene>
<evidence type="ECO:0000313" key="7">
    <source>
        <dbReference type="EMBL" id="KAK7909556.1"/>
    </source>
</evidence>
<dbReference type="EMBL" id="JBBPFD010000010">
    <property type="protein sequence ID" value="KAK7909556.1"/>
    <property type="molecule type" value="Genomic_DNA"/>
</dbReference>
<sequence length="340" mass="38029">MEMMYVVFRGNKRISLRGEDLTTGKIAMIFQVRADSIYLTDDHNRAVLPLPNGAFESQDLLMSSHYEVHGESSASEGEASTSGQTPIRFAFRRPSNSTPTASTNHPSSRAASLKMLQRNVFIAELLDGHLETQKTVTIKFSEFEASVNNIKAKVTEALGHDEPIVLIDSHQNEIMDCEGTRGPAFWKQHARKIYAVPEEQLQRHRGKRRRESRQSDTSLPEVFDQIEEVVLASQGLQEVSSSLKELVKFVRGNKHTTLCLSEDQATAVKLAFTCILCTEPMREPMHASCCSTILGCRPCLERWRESSSLCPKCRTDDTDFQLQAVLGLEDAVAALHNFVS</sequence>
<keyword evidence="3" id="KW-0862">Zinc</keyword>
<name>A0AAW0NTW2_9GOBI</name>
<evidence type="ECO:0000256" key="1">
    <source>
        <dbReference type="ARBA" id="ARBA00022723"/>
    </source>
</evidence>
<comment type="caution">
    <text evidence="7">The sequence shown here is derived from an EMBL/GenBank/DDBJ whole genome shotgun (WGS) entry which is preliminary data.</text>
</comment>
<dbReference type="PROSITE" id="PS50089">
    <property type="entry name" value="ZF_RING_2"/>
    <property type="match status" value="1"/>
</dbReference>
<evidence type="ECO:0000256" key="5">
    <source>
        <dbReference type="SAM" id="MobiDB-lite"/>
    </source>
</evidence>
<accession>A0AAW0NTW2</accession>
<organism evidence="7 8">
    <name type="scientific">Mugilogobius chulae</name>
    <name type="common">yellowstripe goby</name>
    <dbReference type="NCBI Taxonomy" id="88201"/>
    <lineage>
        <taxon>Eukaryota</taxon>
        <taxon>Metazoa</taxon>
        <taxon>Chordata</taxon>
        <taxon>Craniata</taxon>
        <taxon>Vertebrata</taxon>
        <taxon>Euteleostomi</taxon>
        <taxon>Actinopterygii</taxon>
        <taxon>Neopterygii</taxon>
        <taxon>Teleostei</taxon>
        <taxon>Neoteleostei</taxon>
        <taxon>Acanthomorphata</taxon>
        <taxon>Gobiaria</taxon>
        <taxon>Gobiiformes</taxon>
        <taxon>Gobioidei</taxon>
        <taxon>Gobiidae</taxon>
        <taxon>Gobionellinae</taxon>
        <taxon>Mugilogobius</taxon>
    </lineage>
</organism>
<dbReference type="InterPro" id="IPR013083">
    <property type="entry name" value="Znf_RING/FYVE/PHD"/>
</dbReference>
<protein>
    <recommendedName>
        <fullName evidence="6">RING-type domain-containing protein</fullName>
    </recommendedName>
</protein>
<feature type="region of interest" description="Disordered" evidence="5">
    <location>
        <begin position="197"/>
        <end position="218"/>
    </location>
</feature>
<proteinExistence type="predicted"/>
<keyword evidence="2 4" id="KW-0863">Zinc-finger</keyword>
<feature type="domain" description="RING-type" evidence="6">
    <location>
        <begin position="274"/>
        <end position="314"/>
    </location>
</feature>
<dbReference type="GO" id="GO:0008270">
    <property type="term" value="F:zinc ion binding"/>
    <property type="evidence" value="ECO:0007669"/>
    <property type="project" value="UniProtKB-KW"/>
</dbReference>
<evidence type="ECO:0000259" key="6">
    <source>
        <dbReference type="PROSITE" id="PS50089"/>
    </source>
</evidence>
<keyword evidence="8" id="KW-1185">Reference proteome</keyword>
<evidence type="ECO:0000256" key="3">
    <source>
        <dbReference type="ARBA" id="ARBA00022833"/>
    </source>
</evidence>
<evidence type="ECO:0000256" key="2">
    <source>
        <dbReference type="ARBA" id="ARBA00022771"/>
    </source>
</evidence>
<dbReference type="SUPFAM" id="SSF57850">
    <property type="entry name" value="RING/U-box"/>
    <property type="match status" value="1"/>
</dbReference>